<keyword evidence="3" id="KW-0328">Glycosyltransferase</keyword>
<feature type="transmembrane region" description="Helical" evidence="8">
    <location>
        <begin position="392"/>
        <end position="409"/>
    </location>
</feature>
<feature type="transmembrane region" description="Helical" evidence="8">
    <location>
        <begin position="415"/>
        <end position="435"/>
    </location>
</feature>
<keyword evidence="6 8" id="KW-1133">Transmembrane helix</keyword>
<accession>A0A1F5FFV9</accession>
<name>A0A1F5FFV9_9BACT</name>
<feature type="transmembrane region" description="Helical" evidence="8">
    <location>
        <begin position="78"/>
        <end position="95"/>
    </location>
</feature>
<evidence type="ECO:0000256" key="7">
    <source>
        <dbReference type="ARBA" id="ARBA00023136"/>
    </source>
</evidence>
<dbReference type="GO" id="GO:0009103">
    <property type="term" value="P:lipopolysaccharide biosynthetic process"/>
    <property type="evidence" value="ECO:0007669"/>
    <property type="project" value="UniProtKB-ARBA"/>
</dbReference>
<evidence type="ECO:0000256" key="6">
    <source>
        <dbReference type="ARBA" id="ARBA00022989"/>
    </source>
</evidence>
<feature type="transmembrane region" description="Helical" evidence="8">
    <location>
        <begin position="223"/>
        <end position="240"/>
    </location>
</feature>
<evidence type="ECO:0000256" key="5">
    <source>
        <dbReference type="ARBA" id="ARBA00022692"/>
    </source>
</evidence>
<evidence type="ECO:0000256" key="3">
    <source>
        <dbReference type="ARBA" id="ARBA00022676"/>
    </source>
</evidence>
<feature type="transmembrane region" description="Helical" evidence="8">
    <location>
        <begin position="252"/>
        <end position="270"/>
    </location>
</feature>
<evidence type="ECO:0000313" key="9">
    <source>
        <dbReference type="EMBL" id="OGD78529.1"/>
    </source>
</evidence>
<keyword evidence="7 8" id="KW-0472">Membrane</keyword>
<protein>
    <recommendedName>
        <fullName evidence="11">Glycosyltransferase RgtA/B/C/D-like domain-containing protein</fullName>
    </recommendedName>
</protein>
<dbReference type="Proteomes" id="UP000176682">
    <property type="component" value="Unassembled WGS sequence"/>
</dbReference>
<evidence type="ECO:0000256" key="4">
    <source>
        <dbReference type="ARBA" id="ARBA00022679"/>
    </source>
</evidence>
<feature type="transmembrane region" description="Helical" evidence="8">
    <location>
        <begin position="175"/>
        <end position="193"/>
    </location>
</feature>
<gene>
    <name evidence="9" type="ORF">A2368_04390</name>
</gene>
<feature type="transmembrane region" description="Helical" evidence="8">
    <location>
        <begin position="101"/>
        <end position="120"/>
    </location>
</feature>
<keyword evidence="2" id="KW-1003">Cell membrane</keyword>
<dbReference type="PANTHER" id="PTHR33908:SF3">
    <property type="entry name" value="UNDECAPRENYL PHOSPHATE-ALPHA-4-AMINO-4-DEOXY-L-ARABINOSE ARABINOSYL TRANSFERASE"/>
    <property type="match status" value="1"/>
</dbReference>
<evidence type="ECO:0000313" key="10">
    <source>
        <dbReference type="Proteomes" id="UP000176682"/>
    </source>
</evidence>
<organism evidence="9 10">
    <name type="scientific">Candidatus Collierbacteria bacterium RIFOXYB1_FULL_49_13</name>
    <dbReference type="NCBI Taxonomy" id="1817728"/>
    <lineage>
        <taxon>Bacteria</taxon>
        <taxon>Candidatus Collieribacteriota</taxon>
    </lineage>
</organism>
<dbReference type="InterPro" id="IPR050297">
    <property type="entry name" value="LipidA_mod_glycosyltrf_83"/>
</dbReference>
<keyword evidence="4" id="KW-0808">Transferase</keyword>
<dbReference type="EMBL" id="MFAM01000043">
    <property type="protein sequence ID" value="OGD78529.1"/>
    <property type="molecule type" value="Genomic_DNA"/>
</dbReference>
<dbReference type="GO" id="GO:0010041">
    <property type="term" value="P:response to iron(III) ion"/>
    <property type="evidence" value="ECO:0007669"/>
    <property type="project" value="TreeGrafter"/>
</dbReference>
<feature type="transmembrane region" description="Helical" evidence="8">
    <location>
        <begin position="455"/>
        <end position="476"/>
    </location>
</feature>
<evidence type="ECO:0000256" key="2">
    <source>
        <dbReference type="ARBA" id="ARBA00022475"/>
    </source>
</evidence>
<proteinExistence type="predicted"/>
<evidence type="ECO:0000256" key="1">
    <source>
        <dbReference type="ARBA" id="ARBA00004651"/>
    </source>
</evidence>
<feature type="transmembrane region" description="Helical" evidence="8">
    <location>
        <begin position="352"/>
        <end position="372"/>
    </location>
</feature>
<evidence type="ECO:0000256" key="8">
    <source>
        <dbReference type="SAM" id="Phobius"/>
    </source>
</evidence>
<comment type="subcellular location">
    <subcellularLocation>
        <location evidence="1">Cell membrane</location>
        <topology evidence="1">Multi-pass membrane protein</topology>
    </subcellularLocation>
</comment>
<evidence type="ECO:0008006" key="11">
    <source>
        <dbReference type="Google" id="ProtNLM"/>
    </source>
</evidence>
<dbReference type="AlphaFoldDB" id="A0A1F5FFV9"/>
<dbReference type="GO" id="GO:0016763">
    <property type="term" value="F:pentosyltransferase activity"/>
    <property type="evidence" value="ECO:0007669"/>
    <property type="project" value="TreeGrafter"/>
</dbReference>
<sequence>MSFRAKRSAAEESLPLLAVLLLASFLRLYQLNTLPISLFGDEIDVGYHALSLWTTGKDYLGNSLPTYIQSLAEHRAPLLMYVTAPFVGLLGLSAFSVRLPVALLGILNVAQIYFLTNLLFSKQTLNHLACRQAGVQGDEKRHAGLDPASAFSNPGLIAAAILAITPWHIHYSRAAFESTLLLSLILCGTYCFLKYLQSPKFLYSLFPVPFALAFYTYSTANVFVPLFALVLALINIKKILPLLRGRPRGGSYFSLFLGLILVIPILYQILLGPAASRFQGISVFTDTRITDTIVTLRTEPWATSSLERLFHNKLTATFAPIAKNYLESFSPQFLFIHGDLFNRHSVTTYGELLAITLPFLILGFVFLVIEILNNNPSPAKGRAQGGVSKQSALLLLFWFFLSPLPSALTREGGMHATRLFLMVPPLIIITANGFITFIEQINKYYPSLAKGRVRVGFLLTVICLLTTVNFASYWHYYTTHYRYLSAPIWQSGYEEIFTQLQPRLASAKRVFINNTHEPSLLRFAFYTKLPPRQFQADFKGDVPTDQLLPHFNGFQLGDKYYFGRVDKYENLSSLLQPGDIYLAVQLDEVPGDWDWSKTPPAGLKTLDLVKNPRSQPQFYLLTHD</sequence>
<dbReference type="GO" id="GO:0005886">
    <property type="term" value="C:plasma membrane"/>
    <property type="evidence" value="ECO:0007669"/>
    <property type="project" value="UniProtKB-SubCell"/>
</dbReference>
<dbReference type="PANTHER" id="PTHR33908">
    <property type="entry name" value="MANNOSYLTRANSFERASE YKCB-RELATED"/>
    <property type="match status" value="1"/>
</dbReference>
<keyword evidence="5 8" id="KW-0812">Transmembrane</keyword>
<comment type="caution">
    <text evidence="9">The sequence shown here is derived from an EMBL/GenBank/DDBJ whole genome shotgun (WGS) entry which is preliminary data.</text>
</comment>
<reference evidence="9 10" key="1">
    <citation type="journal article" date="2016" name="Nat. Commun.">
        <title>Thousands of microbial genomes shed light on interconnected biogeochemical processes in an aquifer system.</title>
        <authorList>
            <person name="Anantharaman K."/>
            <person name="Brown C.T."/>
            <person name="Hug L.A."/>
            <person name="Sharon I."/>
            <person name="Castelle C.J."/>
            <person name="Probst A.J."/>
            <person name="Thomas B.C."/>
            <person name="Singh A."/>
            <person name="Wilkins M.J."/>
            <person name="Karaoz U."/>
            <person name="Brodie E.L."/>
            <person name="Williams K.H."/>
            <person name="Hubbard S.S."/>
            <person name="Banfield J.F."/>
        </authorList>
    </citation>
    <scope>NUCLEOTIDE SEQUENCE [LARGE SCALE GENOMIC DNA]</scope>
</reference>